<keyword evidence="7 8" id="KW-0472">Membrane</keyword>
<dbReference type="PANTHER" id="PTHR22907:SF54">
    <property type="entry name" value="GH04558P"/>
    <property type="match status" value="1"/>
</dbReference>
<feature type="transmembrane region" description="Helical" evidence="8">
    <location>
        <begin position="246"/>
        <end position="267"/>
    </location>
</feature>
<dbReference type="PANTHER" id="PTHR22907">
    <property type="entry name" value="GH04558P"/>
    <property type="match status" value="1"/>
</dbReference>
<dbReference type="InterPro" id="IPR057475">
    <property type="entry name" value="CUT_C"/>
</dbReference>
<keyword evidence="4 8" id="KW-0812">Transmembrane</keyword>
<name>A0A0M3ID57_ASCLU</name>
<dbReference type="GO" id="GO:0005886">
    <property type="term" value="C:plasma membrane"/>
    <property type="evidence" value="ECO:0007669"/>
    <property type="project" value="UniProtKB-SubCell"/>
</dbReference>
<dbReference type="Pfam" id="PF25057">
    <property type="entry name" value="CUT_N"/>
    <property type="match status" value="1"/>
</dbReference>
<comment type="subcellular location">
    <subcellularLocation>
        <location evidence="1">Cell membrane</location>
        <topology evidence="1">Single-pass type I membrane protein</topology>
    </subcellularLocation>
</comment>
<evidence type="ECO:0000313" key="11">
    <source>
        <dbReference type="Proteomes" id="UP000036681"/>
    </source>
</evidence>
<feature type="domain" description="ZP" evidence="10">
    <location>
        <begin position="27"/>
        <end position="281"/>
    </location>
</feature>
<feature type="chain" id="PRO_5005657085" evidence="9">
    <location>
        <begin position="19"/>
        <end position="281"/>
    </location>
</feature>
<feature type="signal peptide" evidence="9">
    <location>
        <begin position="1"/>
        <end position="18"/>
    </location>
</feature>
<dbReference type="AlphaFoldDB" id="A0A0M3ID57"/>
<evidence type="ECO:0000256" key="9">
    <source>
        <dbReference type="SAM" id="SignalP"/>
    </source>
</evidence>
<evidence type="ECO:0000259" key="10">
    <source>
        <dbReference type="PROSITE" id="PS51034"/>
    </source>
</evidence>
<proteinExistence type="predicted"/>
<evidence type="ECO:0000256" key="7">
    <source>
        <dbReference type="ARBA" id="ARBA00023136"/>
    </source>
</evidence>
<organism evidence="11 12">
    <name type="scientific">Ascaris lumbricoides</name>
    <name type="common">Giant roundworm</name>
    <dbReference type="NCBI Taxonomy" id="6252"/>
    <lineage>
        <taxon>Eukaryota</taxon>
        <taxon>Metazoa</taxon>
        <taxon>Ecdysozoa</taxon>
        <taxon>Nematoda</taxon>
        <taxon>Chromadorea</taxon>
        <taxon>Rhabditida</taxon>
        <taxon>Spirurina</taxon>
        <taxon>Ascaridomorpha</taxon>
        <taxon>Ascaridoidea</taxon>
        <taxon>Ascarididae</taxon>
        <taxon>Ascaris</taxon>
    </lineage>
</organism>
<dbReference type="WBParaSite" id="ALUE_0001591601-mRNA-1">
    <property type="protein sequence ID" value="ALUE_0001591601-mRNA-1"/>
    <property type="gene ID" value="ALUE_0001591601"/>
</dbReference>
<keyword evidence="2" id="KW-0193">Cuticle</keyword>
<evidence type="ECO:0000256" key="1">
    <source>
        <dbReference type="ARBA" id="ARBA00004251"/>
    </source>
</evidence>
<evidence type="ECO:0000256" key="2">
    <source>
        <dbReference type="ARBA" id="ARBA00022460"/>
    </source>
</evidence>
<evidence type="ECO:0000256" key="8">
    <source>
        <dbReference type="SAM" id="Phobius"/>
    </source>
</evidence>
<evidence type="ECO:0000256" key="4">
    <source>
        <dbReference type="ARBA" id="ARBA00022692"/>
    </source>
</evidence>
<accession>A0A0M3ID57</accession>
<dbReference type="Proteomes" id="UP000036681">
    <property type="component" value="Unplaced"/>
</dbReference>
<dbReference type="InterPro" id="IPR001507">
    <property type="entry name" value="ZP_dom"/>
</dbReference>
<keyword evidence="5 9" id="KW-0732">Signal</keyword>
<dbReference type="Pfam" id="PF25301">
    <property type="entry name" value="CUT_C"/>
    <property type="match status" value="1"/>
</dbReference>
<dbReference type="PROSITE" id="PS51034">
    <property type="entry name" value="ZP_2"/>
    <property type="match status" value="1"/>
</dbReference>
<dbReference type="GO" id="GO:0042302">
    <property type="term" value="F:structural constituent of cuticle"/>
    <property type="evidence" value="ECO:0007669"/>
    <property type="project" value="UniProtKB-KW"/>
</dbReference>
<dbReference type="InterPro" id="IPR051962">
    <property type="entry name" value="Cuticlin"/>
</dbReference>
<sequence length="281" mass="31741">MPLQVLLVFLCVLSTIQSKVIGGPQIECSTNGVVIRLPMDEPFRGHIFIRGHYGDDQCHVDYRGKNETKPMIDISFDDCGMRRRRQTNPRGLSISSTLIVSFHPTFITYEDRAYQVECFYMEESRVVQSEFNVRCSLDDGIFPQIQYIGDLTAGVLSKAFKFADHSNIFFQCQIALTLKEKHDNGKCPVSNLSTTTQINLQSNLSTTTQINLQSNLSTTTQINLQRDSIDDSNGSCRVIRNALACMIAVSVASICGCLCSIVSYLFWRRSEHIHKTNFLSW</sequence>
<protein>
    <submittedName>
        <fullName evidence="12">ZP domain-containing protein</fullName>
    </submittedName>
</protein>
<evidence type="ECO:0000256" key="5">
    <source>
        <dbReference type="ARBA" id="ARBA00022729"/>
    </source>
</evidence>
<reference evidence="12" key="1">
    <citation type="submission" date="2017-02" db="UniProtKB">
        <authorList>
            <consortium name="WormBaseParasite"/>
        </authorList>
    </citation>
    <scope>IDENTIFICATION</scope>
</reference>
<keyword evidence="3" id="KW-1003">Cell membrane</keyword>
<evidence type="ECO:0000256" key="6">
    <source>
        <dbReference type="ARBA" id="ARBA00022989"/>
    </source>
</evidence>
<keyword evidence="11" id="KW-1185">Reference proteome</keyword>
<keyword evidence="6 8" id="KW-1133">Transmembrane helix</keyword>
<evidence type="ECO:0000313" key="12">
    <source>
        <dbReference type="WBParaSite" id="ALUE_0001591601-mRNA-1"/>
    </source>
</evidence>
<dbReference type="InterPro" id="IPR056953">
    <property type="entry name" value="CUT_N"/>
</dbReference>
<evidence type="ECO:0000256" key="3">
    <source>
        <dbReference type="ARBA" id="ARBA00022475"/>
    </source>
</evidence>
<dbReference type="SMART" id="SM00241">
    <property type="entry name" value="ZP"/>
    <property type="match status" value="1"/>
</dbReference>